<dbReference type="GO" id="GO:0005829">
    <property type="term" value="C:cytosol"/>
    <property type="evidence" value="ECO:0007669"/>
    <property type="project" value="TreeGrafter"/>
</dbReference>
<dbReference type="PIRSF" id="PIRSF004808">
    <property type="entry name" value="LasT"/>
    <property type="match status" value="1"/>
</dbReference>
<evidence type="ECO:0000256" key="5">
    <source>
        <dbReference type="RuleBase" id="RU362024"/>
    </source>
</evidence>
<comment type="similarity">
    <text evidence="1">Belongs to the class IV-like SAM-binding methyltransferase superfamily. RNA methyltransferase TrmH family.</text>
</comment>
<evidence type="ECO:0000256" key="3">
    <source>
        <dbReference type="ARBA" id="ARBA00022679"/>
    </source>
</evidence>
<dbReference type="Pfam" id="PF00588">
    <property type="entry name" value="SpoU_methylase"/>
    <property type="match status" value="1"/>
</dbReference>
<keyword evidence="4 5" id="KW-0949">S-adenosyl-L-methionine</keyword>
<dbReference type="EC" id="2.1.1.200" evidence="5"/>
<dbReference type="SUPFAM" id="SSF75217">
    <property type="entry name" value="alpha/beta knot"/>
    <property type="match status" value="1"/>
</dbReference>
<dbReference type="PANTHER" id="PTHR42786">
    <property type="entry name" value="TRNA/RRNA METHYLTRANSFERASE"/>
    <property type="match status" value="1"/>
</dbReference>
<name>A0A2L0PUA8_ALCXX</name>
<dbReference type="InterPro" id="IPR029028">
    <property type="entry name" value="Alpha/beta_knot_MTases"/>
</dbReference>
<dbReference type="Proteomes" id="UP000060602">
    <property type="component" value="Chromosome"/>
</dbReference>
<keyword evidence="5" id="KW-0963">Cytoplasm</keyword>
<keyword evidence="3 7" id="KW-0808">Transferase</keyword>
<dbReference type="Gene3D" id="1.10.8.590">
    <property type="match status" value="1"/>
</dbReference>
<gene>
    <name evidence="5" type="primary">trmJ</name>
    <name evidence="7" type="ORF">AL504_27765</name>
</gene>
<dbReference type="CDD" id="cd18093">
    <property type="entry name" value="SpoU-like_TrmJ"/>
    <property type="match status" value="1"/>
</dbReference>
<dbReference type="NCBIfam" id="TIGR00050">
    <property type="entry name" value="rRNA_methyl_1"/>
    <property type="match status" value="1"/>
</dbReference>
<feature type="domain" description="tRNA/rRNA methyltransferase SpoU type" evidence="6">
    <location>
        <begin position="8"/>
        <end position="162"/>
    </location>
</feature>
<dbReference type="EMBL" id="CP014060">
    <property type="protein sequence ID" value="AUZ18209.1"/>
    <property type="molecule type" value="Genomic_DNA"/>
</dbReference>
<organism evidence="7 8">
    <name type="scientific">Alcaligenes xylosoxydans xylosoxydans</name>
    <name type="common">Achromobacter xylosoxidans</name>
    <dbReference type="NCBI Taxonomy" id="85698"/>
    <lineage>
        <taxon>Bacteria</taxon>
        <taxon>Pseudomonadati</taxon>
        <taxon>Pseudomonadota</taxon>
        <taxon>Betaproteobacteria</taxon>
        <taxon>Burkholderiales</taxon>
        <taxon>Alcaligenaceae</taxon>
        <taxon>Achromobacter</taxon>
    </lineage>
</organism>
<dbReference type="GO" id="GO:0002128">
    <property type="term" value="P:tRNA nucleoside ribose methylation"/>
    <property type="evidence" value="ECO:0007669"/>
    <property type="project" value="TreeGrafter"/>
</dbReference>
<dbReference type="GO" id="GO:0106339">
    <property type="term" value="F:tRNA (cytidine(32)-2'-O)-methyltransferase activity"/>
    <property type="evidence" value="ECO:0007669"/>
    <property type="project" value="RHEA"/>
</dbReference>
<proteinExistence type="inferred from homology"/>
<evidence type="ECO:0000256" key="2">
    <source>
        <dbReference type="ARBA" id="ARBA00022603"/>
    </source>
</evidence>
<dbReference type="InterPro" id="IPR001537">
    <property type="entry name" value="SpoU_MeTrfase"/>
</dbReference>
<comment type="function">
    <text evidence="5">Catalyzes the formation of 2'O-methylated cytidine (Cm32) or 2'O-methylated uridine (Um32) at position 32 in tRNA.</text>
</comment>
<dbReference type="AlphaFoldDB" id="A0A2L0PUA8"/>
<evidence type="ECO:0000259" key="6">
    <source>
        <dbReference type="Pfam" id="PF00588"/>
    </source>
</evidence>
<evidence type="ECO:0000313" key="7">
    <source>
        <dbReference type="EMBL" id="AUZ18209.1"/>
    </source>
</evidence>
<comment type="catalytic activity">
    <reaction evidence="5">
        <text>cytidine(32) in tRNA + S-adenosyl-L-methionine = 2'-O-methylcytidine(32) in tRNA + S-adenosyl-L-homocysteine + H(+)</text>
        <dbReference type="Rhea" id="RHEA:42932"/>
        <dbReference type="Rhea" id="RHEA-COMP:10288"/>
        <dbReference type="Rhea" id="RHEA-COMP:10289"/>
        <dbReference type="ChEBI" id="CHEBI:15378"/>
        <dbReference type="ChEBI" id="CHEBI:57856"/>
        <dbReference type="ChEBI" id="CHEBI:59789"/>
        <dbReference type="ChEBI" id="CHEBI:74495"/>
        <dbReference type="ChEBI" id="CHEBI:82748"/>
        <dbReference type="EC" id="2.1.1.200"/>
    </reaction>
</comment>
<dbReference type="PANTHER" id="PTHR42786:SF2">
    <property type="entry name" value="TRNA (CYTIDINE_URIDINE-2'-O-)-METHYLTRANSFERASE TRMJ"/>
    <property type="match status" value="1"/>
</dbReference>
<dbReference type="GO" id="GO:0003723">
    <property type="term" value="F:RNA binding"/>
    <property type="evidence" value="ECO:0007669"/>
    <property type="project" value="InterPro"/>
</dbReference>
<dbReference type="InterPro" id="IPR029026">
    <property type="entry name" value="tRNA_m1G_MTases_N"/>
</dbReference>
<keyword evidence="2 5" id="KW-0489">Methyltransferase</keyword>
<keyword evidence="5" id="KW-0819">tRNA processing</keyword>
<sequence>MTQAFSRVRFIMVNPSHPGNVGSAARAIKTMGFSELVLVGPKFADVTSQPEAVALASGALDVLENARIYDTLEEALAPVTLAFALTARVRDLGPPPCDIRQAADLACAHLAQASEGCAAIVLGTERAGLTNDQIGLCHRICHIPANPEYSSLNVAQALQLAAWELRYALLVDQGAALLPVSTAQAPSRGAEPASGEAVQAFLAHWEEALVGVRFLDPAHPKKLLPRMRHLFSRVALTRDEVDMMRGVCTAMLAKARRDGDAKK</sequence>
<accession>A0A2L0PUA8</accession>
<dbReference type="InterPro" id="IPR004384">
    <property type="entry name" value="RNA_MeTrfase_TrmJ/LasT"/>
</dbReference>
<evidence type="ECO:0000256" key="4">
    <source>
        <dbReference type="ARBA" id="ARBA00022691"/>
    </source>
</evidence>
<dbReference type="RefSeq" id="WP_104021741.1">
    <property type="nucleotide sequence ID" value="NZ_CP014060.2"/>
</dbReference>
<evidence type="ECO:0000256" key="1">
    <source>
        <dbReference type="ARBA" id="ARBA00007228"/>
    </source>
</evidence>
<comment type="subcellular location">
    <subcellularLocation>
        <location evidence="5">Cytoplasm</location>
    </subcellularLocation>
</comment>
<reference evidence="8" key="1">
    <citation type="submission" date="2015-12" db="EMBL/GenBank/DDBJ databases">
        <title>FDA dAtabase for Regulatory Grade micrObial Sequences (FDA-ARGOS): Supporting development and validation of Infectious Disease Dx tests.</title>
        <authorList>
            <person name="Case J."/>
            <person name="Tallon L."/>
            <person name="Sadzewicz L."/>
            <person name="Sengamalay N."/>
            <person name="Ott S."/>
            <person name="Godinez A."/>
            <person name="Nagaraj S."/>
            <person name="Nadendla S."/>
            <person name="Sichtig H."/>
        </authorList>
    </citation>
    <scope>NUCLEOTIDE SEQUENCE [LARGE SCALE GENOMIC DNA]</scope>
    <source>
        <strain evidence="8">FDAARGOS_147</strain>
    </source>
</reference>
<protein>
    <recommendedName>
        <fullName evidence="5">tRNA (cytidine/uridine-2'-O-)-methyltransferase TrmJ</fullName>
        <ecNumber evidence="5">2.1.1.200</ecNumber>
    </recommendedName>
    <alternativeName>
        <fullName evidence="5">tRNA (cytidine(32)/uridine(32)-2'-O)-methyltransferase</fullName>
    </alternativeName>
    <alternativeName>
        <fullName evidence="5">tRNA Cm32/Um32 methyltransferase</fullName>
    </alternativeName>
</protein>
<dbReference type="GO" id="GO:0160206">
    <property type="term" value="F:tRNA (cytidine(32)/uridine(32)-2'-O)-methyltransferase activity"/>
    <property type="evidence" value="ECO:0007669"/>
    <property type="project" value="UniProtKB-EC"/>
</dbReference>
<comment type="catalytic activity">
    <reaction evidence="5">
        <text>uridine(32) in tRNA + S-adenosyl-L-methionine = 2'-O-methyluridine(32) in tRNA + S-adenosyl-L-homocysteine + H(+)</text>
        <dbReference type="Rhea" id="RHEA:42936"/>
        <dbReference type="Rhea" id="RHEA-COMP:10107"/>
        <dbReference type="Rhea" id="RHEA-COMP:10290"/>
        <dbReference type="ChEBI" id="CHEBI:15378"/>
        <dbReference type="ChEBI" id="CHEBI:57856"/>
        <dbReference type="ChEBI" id="CHEBI:59789"/>
        <dbReference type="ChEBI" id="CHEBI:65315"/>
        <dbReference type="ChEBI" id="CHEBI:74478"/>
        <dbReference type="EC" id="2.1.1.200"/>
    </reaction>
</comment>
<evidence type="ECO:0000313" key="8">
    <source>
        <dbReference type="Proteomes" id="UP000060602"/>
    </source>
</evidence>
<dbReference type="Gene3D" id="3.40.1280.10">
    <property type="match status" value="1"/>
</dbReference>
<comment type="subunit">
    <text evidence="5">Homodimer.</text>
</comment>